<protein>
    <submittedName>
        <fullName evidence="1">Uncharacterized protein</fullName>
    </submittedName>
</protein>
<reference evidence="1 2" key="1">
    <citation type="submission" date="2015-03" db="EMBL/GenBank/DDBJ databases">
        <title>Genome sequencing of Methylobacterium tarhaniae DSM 25844.</title>
        <authorList>
            <person name="Chaudhry V."/>
            <person name="Patil P.B."/>
        </authorList>
    </citation>
    <scope>NUCLEOTIDE SEQUENCE [LARGE SCALE GENOMIC DNA]</scope>
    <source>
        <strain evidence="1 2">DSM 25844</strain>
    </source>
</reference>
<keyword evidence="2" id="KW-1185">Reference proteome</keyword>
<dbReference type="OrthoDB" id="8001717at2"/>
<evidence type="ECO:0000313" key="2">
    <source>
        <dbReference type="Proteomes" id="UP000036449"/>
    </source>
</evidence>
<gene>
    <name evidence="1" type="ORF">VQ03_26020</name>
</gene>
<organism evidence="1 2">
    <name type="scientific">Methylobacterium tarhaniae</name>
    <dbReference type="NCBI Taxonomy" id="1187852"/>
    <lineage>
        <taxon>Bacteria</taxon>
        <taxon>Pseudomonadati</taxon>
        <taxon>Pseudomonadota</taxon>
        <taxon>Alphaproteobacteria</taxon>
        <taxon>Hyphomicrobiales</taxon>
        <taxon>Methylobacteriaceae</taxon>
        <taxon>Methylobacterium</taxon>
    </lineage>
</organism>
<accession>A0A0J6SGA8</accession>
<dbReference type="EMBL" id="LABZ01000215">
    <property type="protein sequence ID" value="KMO32737.1"/>
    <property type="molecule type" value="Genomic_DNA"/>
</dbReference>
<name>A0A0J6SGA8_9HYPH</name>
<evidence type="ECO:0000313" key="1">
    <source>
        <dbReference type="EMBL" id="KMO32737.1"/>
    </source>
</evidence>
<sequence>MRRLREIEALLGVSFPPPSDPEAEEQGDGVFACQAVDLLRAFHRITDPEARRAVLRLVTEAARGERA</sequence>
<dbReference type="Proteomes" id="UP000036449">
    <property type="component" value="Unassembled WGS sequence"/>
</dbReference>
<dbReference type="RefSeq" id="WP_048453809.1">
    <property type="nucleotide sequence ID" value="NZ_LABZ01000215.1"/>
</dbReference>
<dbReference type="PATRIC" id="fig|1187852.3.peg.3104"/>
<proteinExistence type="predicted"/>
<dbReference type="AlphaFoldDB" id="A0A0J6SGA8"/>
<comment type="caution">
    <text evidence="1">The sequence shown here is derived from an EMBL/GenBank/DDBJ whole genome shotgun (WGS) entry which is preliminary data.</text>
</comment>